<dbReference type="PIRSF" id="PIRSF004862">
    <property type="entry name" value="FliF"/>
    <property type="match status" value="1"/>
</dbReference>
<keyword evidence="7 11" id="KW-0472">Membrane</keyword>
<accession>A0A840MSY6</accession>
<evidence type="ECO:0000256" key="5">
    <source>
        <dbReference type="ARBA" id="ARBA00022692"/>
    </source>
</evidence>
<dbReference type="GO" id="GO:0003774">
    <property type="term" value="F:cytoskeletal motor activity"/>
    <property type="evidence" value="ECO:0007669"/>
    <property type="project" value="InterPro"/>
</dbReference>
<dbReference type="InterPro" id="IPR043427">
    <property type="entry name" value="YscJ/FliF"/>
</dbReference>
<dbReference type="PRINTS" id="PR01009">
    <property type="entry name" value="FLGMRINGFLIF"/>
</dbReference>
<dbReference type="Gene3D" id="3.30.300.30">
    <property type="match status" value="1"/>
</dbReference>
<reference evidence="14 15" key="1">
    <citation type="submission" date="2020-08" db="EMBL/GenBank/DDBJ databases">
        <title>Genomic Encyclopedia of Type Strains, Phase IV (KMG-IV): sequencing the most valuable type-strain genomes for metagenomic binning, comparative biology and taxonomic classification.</title>
        <authorList>
            <person name="Goeker M."/>
        </authorList>
    </citation>
    <scope>NUCLEOTIDE SEQUENCE [LARGE SCALE GENOMIC DNA]</scope>
    <source>
        <strain evidence="14 15">DSM 27165</strain>
    </source>
</reference>
<evidence type="ECO:0000256" key="6">
    <source>
        <dbReference type="ARBA" id="ARBA00022989"/>
    </source>
</evidence>
<gene>
    <name evidence="14" type="ORF">HNQ59_003626</name>
</gene>
<feature type="region of interest" description="Disordered" evidence="10">
    <location>
        <begin position="279"/>
        <end position="317"/>
    </location>
</feature>
<dbReference type="NCBIfam" id="TIGR00206">
    <property type="entry name" value="fliF"/>
    <property type="match status" value="1"/>
</dbReference>
<feature type="domain" description="Flagellar M-ring C-terminal" evidence="13">
    <location>
        <begin position="246"/>
        <end position="380"/>
    </location>
</feature>
<evidence type="ECO:0000256" key="2">
    <source>
        <dbReference type="ARBA" id="ARBA00004651"/>
    </source>
</evidence>
<protein>
    <recommendedName>
        <fullName evidence="9">Flagellar M-ring protein</fullName>
    </recommendedName>
</protein>
<evidence type="ECO:0000313" key="14">
    <source>
        <dbReference type="EMBL" id="MBB5020307.1"/>
    </source>
</evidence>
<dbReference type="PANTHER" id="PTHR30046:SF0">
    <property type="entry name" value="FLAGELLAR M-RING PROTEIN"/>
    <property type="match status" value="1"/>
</dbReference>
<evidence type="ECO:0000256" key="10">
    <source>
        <dbReference type="SAM" id="MobiDB-lite"/>
    </source>
</evidence>
<feature type="transmembrane region" description="Helical" evidence="11">
    <location>
        <begin position="424"/>
        <end position="445"/>
    </location>
</feature>
<evidence type="ECO:0000256" key="1">
    <source>
        <dbReference type="ARBA" id="ARBA00004117"/>
    </source>
</evidence>
<evidence type="ECO:0000256" key="3">
    <source>
        <dbReference type="ARBA" id="ARBA00007971"/>
    </source>
</evidence>
<dbReference type="GO" id="GO:0071973">
    <property type="term" value="P:bacterial-type flagellum-dependent cell motility"/>
    <property type="evidence" value="ECO:0007669"/>
    <property type="project" value="InterPro"/>
</dbReference>
<dbReference type="InterPro" id="IPR045851">
    <property type="entry name" value="AMP-bd_C_sf"/>
</dbReference>
<sequence length="486" mass="53575">MTMIQQFWQGLEQKGRIGLVGGLVVILAITIGMAYWVFRSDYRVLFSGLSPQDGSAMVAELDRMKIPYQLEHGGETILVAAETVHKTRLQLMGKDIPLHGSVGFELFNNNDLGVTEFAQKVNYQRALQGEITRTILAIEEIQAARVHLALPEQGLFKRNGAVPKASVTVTVKPGRQLEPEQVRGIQRLVSSSVNDIRPEDVTIIDQHGVALTKAKRPDGNEHLSQDLVDQKKSLEDYLTRKLDSVLERTFGQGQVIASVDVVFSDQHVKRTTEDVLPAAGKSESQQGLVVRERQTKRSNRAGDGDLASPIADGADQRETEYQIGRRVEQTERAPGSVERISVAVILRQSPGETQLERLQNVVSNAIGLNLDRGDTVAVYSASQLAVLPGHQTGQIEKSLLSKIPDPTESKVSAPETRSPLLRSWQWVVTALLGSCIMLFILIKLFGKQRAVTTQLSLTADEREVALKRIQTWMKEDGNVSDQGVAL</sequence>
<keyword evidence="14" id="KW-0966">Cell projection</keyword>
<feature type="compositionally biased region" description="Basic and acidic residues" evidence="10">
    <location>
        <begin position="290"/>
        <end position="303"/>
    </location>
</feature>
<evidence type="ECO:0000259" key="12">
    <source>
        <dbReference type="Pfam" id="PF01514"/>
    </source>
</evidence>
<keyword evidence="14" id="KW-0282">Flagellum</keyword>
<dbReference type="InterPro" id="IPR013556">
    <property type="entry name" value="Flag_M-ring_C"/>
</dbReference>
<keyword evidence="6 11" id="KW-1133">Transmembrane helix</keyword>
<evidence type="ECO:0000256" key="11">
    <source>
        <dbReference type="SAM" id="Phobius"/>
    </source>
</evidence>
<dbReference type="AlphaFoldDB" id="A0A840MSY6"/>
<evidence type="ECO:0000256" key="8">
    <source>
        <dbReference type="ARBA" id="ARBA00023143"/>
    </source>
</evidence>
<keyword evidence="4" id="KW-1003">Cell membrane</keyword>
<evidence type="ECO:0000256" key="7">
    <source>
        <dbReference type="ARBA" id="ARBA00023136"/>
    </source>
</evidence>
<name>A0A840MSY6_9PROT</name>
<keyword evidence="8 9" id="KW-0975">Bacterial flagellum</keyword>
<organism evidence="14 15">
    <name type="scientific">Chitinivorax tropicus</name>
    <dbReference type="NCBI Taxonomy" id="714531"/>
    <lineage>
        <taxon>Bacteria</taxon>
        <taxon>Pseudomonadati</taxon>
        <taxon>Pseudomonadota</taxon>
        <taxon>Betaproteobacteria</taxon>
        <taxon>Chitinivorax</taxon>
    </lineage>
</organism>
<feature type="transmembrane region" description="Helical" evidence="11">
    <location>
        <begin position="20"/>
        <end position="38"/>
    </location>
</feature>
<keyword evidence="5 11" id="KW-0812">Transmembrane</keyword>
<evidence type="ECO:0000256" key="4">
    <source>
        <dbReference type="ARBA" id="ARBA00022475"/>
    </source>
</evidence>
<keyword evidence="14" id="KW-0969">Cilium</keyword>
<evidence type="ECO:0000259" key="13">
    <source>
        <dbReference type="Pfam" id="PF08345"/>
    </source>
</evidence>
<comment type="caution">
    <text evidence="14">The sequence shown here is derived from an EMBL/GenBank/DDBJ whole genome shotgun (WGS) entry which is preliminary data.</text>
</comment>
<dbReference type="PANTHER" id="PTHR30046">
    <property type="entry name" value="FLAGELLAR M-RING PROTEIN"/>
    <property type="match status" value="1"/>
</dbReference>
<dbReference type="GO" id="GO:0009431">
    <property type="term" value="C:bacterial-type flagellum basal body, MS ring"/>
    <property type="evidence" value="ECO:0007669"/>
    <property type="project" value="InterPro"/>
</dbReference>
<dbReference type="InterPro" id="IPR000067">
    <property type="entry name" value="FlgMring_FliF"/>
</dbReference>
<feature type="domain" description="Flagellar M-ring N-terminal" evidence="12">
    <location>
        <begin position="39"/>
        <end position="212"/>
    </location>
</feature>
<proteinExistence type="inferred from homology"/>
<dbReference type="Pfam" id="PF01514">
    <property type="entry name" value="YscJ_FliF"/>
    <property type="match status" value="1"/>
</dbReference>
<keyword evidence="15" id="KW-1185">Reference proteome</keyword>
<comment type="function">
    <text evidence="9">The M ring may be actively involved in energy transduction.</text>
</comment>
<dbReference type="GO" id="GO:0005886">
    <property type="term" value="C:plasma membrane"/>
    <property type="evidence" value="ECO:0007669"/>
    <property type="project" value="UniProtKB-SubCell"/>
</dbReference>
<dbReference type="Proteomes" id="UP000575898">
    <property type="component" value="Unassembled WGS sequence"/>
</dbReference>
<comment type="subcellular location">
    <subcellularLocation>
        <location evidence="1 9">Bacterial flagellum basal body</location>
    </subcellularLocation>
    <subcellularLocation>
        <location evidence="2">Cell membrane</location>
        <topology evidence="2">Multi-pass membrane protein</topology>
    </subcellularLocation>
</comment>
<evidence type="ECO:0000313" key="15">
    <source>
        <dbReference type="Proteomes" id="UP000575898"/>
    </source>
</evidence>
<evidence type="ECO:0000256" key="9">
    <source>
        <dbReference type="PIRNR" id="PIRNR004862"/>
    </source>
</evidence>
<dbReference type="Pfam" id="PF08345">
    <property type="entry name" value="YscJ_FliF_C"/>
    <property type="match status" value="1"/>
</dbReference>
<dbReference type="EMBL" id="JACHHY010000030">
    <property type="protein sequence ID" value="MBB5020307.1"/>
    <property type="molecule type" value="Genomic_DNA"/>
</dbReference>
<comment type="similarity">
    <text evidence="3 9">Belongs to the FliF family.</text>
</comment>
<dbReference type="InterPro" id="IPR006182">
    <property type="entry name" value="FliF_N_dom"/>
</dbReference>